<keyword evidence="5" id="KW-0964">Secreted</keyword>
<accession>A0A7M7RGN0</accession>
<comment type="subcellular location">
    <subcellularLocation>
        <location evidence="3">Secreted</location>
    </subcellularLocation>
</comment>
<protein>
    <recommendedName>
        <fullName evidence="19">Peptidase M14 domain-containing protein</fullName>
    </recommendedName>
</protein>
<evidence type="ECO:0000256" key="13">
    <source>
        <dbReference type="ARBA" id="ARBA00023049"/>
    </source>
</evidence>
<evidence type="ECO:0000256" key="14">
    <source>
        <dbReference type="ARBA" id="ARBA00023145"/>
    </source>
</evidence>
<dbReference type="InterPro" id="IPR057246">
    <property type="entry name" value="CARBOXYPEPT_ZN_1"/>
</dbReference>
<dbReference type="EnsemblMetazoa" id="XM_790166">
    <property type="protein sequence ID" value="XP_795259"/>
    <property type="gene ID" value="LOC590567"/>
</dbReference>
<comment type="cofactor">
    <cofactor evidence="1">
        <name>Zn(2+)</name>
        <dbReference type="ChEBI" id="CHEBI:29105"/>
    </cofactor>
</comment>
<dbReference type="InterPro" id="IPR000834">
    <property type="entry name" value="Peptidase_M14"/>
</dbReference>
<dbReference type="GO" id="GO:0006508">
    <property type="term" value="P:proteolysis"/>
    <property type="evidence" value="ECO:0000318"/>
    <property type="project" value="GO_Central"/>
</dbReference>
<dbReference type="Pfam" id="PF02244">
    <property type="entry name" value="Propep_M14"/>
    <property type="match status" value="1"/>
</dbReference>
<evidence type="ECO:0000256" key="7">
    <source>
        <dbReference type="ARBA" id="ARBA00022670"/>
    </source>
</evidence>
<evidence type="ECO:0000256" key="4">
    <source>
        <dbReference type="ARBA" id="ARBA00005988"/>
    </source>
</evidence>
<dbReference type="SUPFAM" id="SSF53187">
    <property type="entry name" value="Zn-dependent exopeptidases"/>
    <property type="match status" value="1"/>
</dbReference>
<dbReference type="SUPFAM" id="SSF54897">
    <property type="entry name" value="Protease propeptides/inhibitors"/>
    <property type="match status" value="1"/>
</dbReference>
<evidence type="ECO:0000256" key="17">
    <source>
        <dbReference type="PROSITE-ProRule" id="PRU01379"/>
    </source>
</evidence>
<evidence type="ECO:0000256" key="9">
    <source>
        <dbReference type="ARBA" id="ARBA00022729"/>
    </source>
</evidence>
<dbReference type="RefSeq" id="XP_795259.3">
    <property type="nucleotide sequence ID" value="XM_790166.5"/>
</dbReference>
<dbReference type="Gene3D" id="3.30.70.340">
    <property type="entry name" value="Metallocarboxypeptidase-like"/>
    <property type="match status" value="1"/>
</dbReference>
<feature type="domain" description="Peptidase M14" evidence="19">
    <location>
        <begin position="126"/>
        <end position="433"/>
    </location>
</feature>
<evidence type="ECO:0000256" key="11">
    <source>
        <dbReference type="ARBA" id="ARBA00022833"/>
    </source>
</evidence>
<keyword evidence="11" id="KW-0862">Zinc</keyword>
<reference evidence="20" key="2">
    <citation type="submission" date="2021-01" db="UniProtKB">
        <authorList>
            <consortium name="EnsemblMetazoa"/>
        </authorList>
    </citation>
    <scope>IDENTIFICATION</scope>
</reference>
<evidence type="ECO:0000256" key="10">
    <source>
        <dbReference type="ARBA" id="ARBA00022801"/>
    </source>
</evidence>
<dbReference type="FunFam" id="3.30.70.340:FF:000002">
    <property type="entry name" value="Carboxypeptidase A"/>
    <property type="match status" value="1"/>
</dbReference>
<evidence type="ECO:0000313" key="21">
    <source>
        <dbReference type="Proteomes" id="UP000007110"/>
    </source>
</evidence>
<dbReference type="KEGG" id="spu:590567"/>
<name>A0A7M7RGN0_STRPU</name>
<proteinExistence type="inferred from homology"/>
<dbReference type="Gene3D" id="3.40.630.10">
    <property type="entry name" value="Zn peptidases"/>
    <property type="match status" value="1"/>
</dbReference>
<feature type="active site" description="Proton donor/acceptor" evidence="17">
    <location>
        <position position="399"/>
    </location>
</feature>
<keyword evidence="12" id="KW-0843">Virulence</keyword>
<dbReference type="OMA" id="MFAFHSQ"/>
<keyword evidence="8" id="KW-0479">Metal-binding</keyword>
<evidence type="ECO:0000256" key="12">
    <source>
        <dbReference type="ARBA" id="ARBA00023026"/>
    </source>
</evidence>
<reference evidence="21" key="1">
    <citation type="submission" date="2015-02" db="EMBL/GenBank/DDBJ databases">
        <title>Genome sequencing for Strongylocentrotus purpuratus.</title>
        <authorList>
            <person name="Murali S."/>
            <person name="Liu Y."/>
            <person name="Vee V."/>
            <person name="English A."/>
            <person name="Wang M."/>
            <person name="Skinner E."/>
            <person name="Han Y."/>
            <person name="Muzny D.M."/>
            <person name="Worley K.C."/>
            <person name="Gibbs R.A."/>
        </authorList>
    </citation>
    <scope>NUCLEOTIDE SEQUENCE</scope>
</reference>
<keyword evidence="10" id="KW-0378">Hydrolase</keyword>
<dbReference type="GO" id="GO:0005615">
    <property type="term" value="C:extracellular space"/>
    <property type="evidence" value="ECO:0000318"/>
    <property type="project" value="GO_Central"/>
</dbReference>
<comment type="function">
    <text evidence="2">Extracellular metalloprotease that contributes to pathogenicity.</text>
</comment>
<dbReference type="GO" id="GO:0008270">
    <property type="term" value="F:zinc ion binding"/>
    <property type="evidence" value="ECO:0007669"/>
    <property type="project" value="InterPro"/>
</dbReference>
<keyword evidence="6" id="KW-0121">Carboxypeptidase</keyword>
<dbReference type="PRINTS" id="PR00765">
    <property type="entry name" value="CRBOXYPTASEA"/>
</dbReference>
<evidence type="ECO:0000256" key="16">
    <source>
        <dbReference type="ARBA" id="ARBA00057299"/>
    </source>
</evidence>
<dbReference type="PROSITE" id="PS52035">
    <property type="entry name" value="PEPTIDASE_M14"/>
    <property type="match status" value="1"/>
</dbReference>
<dbReference type="GO" id="GO:0004181">
    <property type="term" value="F:metallocarboxypeptidase activity"/>
    <property type="evidence" value="ECO:0000318"/>
    <property type="project" value="GO_Central"/>
</dbReference>
<feature type="chain" id="PRO_5029841691" description="Peptidase M14 domain-containing protein" evidence="18">
    <location>
        <begin position="26"/>
        <end position="437"/>
    </location>
</feature>
<dbReference type="GeneID" id="590567"/>
<dbReference type="SMART" id="SM00631">
    <property type="entry name" value="Zn_pept"/>
    <property type="match status" value="1"/>
</dbReference>
<organism evidence="20 21">
    <name type="scientific">Strongylocentrotus purpuratus</name>
    <name type="common">Purple sea urchin</name>
    <dbReference type="NCBI Taxonomy" id="7668"/>
    <lineage>
        <taxon>Eukaryota</taxon>
        <taxon>Metazoa</taxon>
        <taxon>Echinodermata</taxon>
        <taxon>Eleutherozoa</taxon>
        <taxon>Echinozoa</taxon>
        <taxon>Echinoidea</taxon>
        <taxon>Euechinoidea</taxon>
        <taxon>Echinacea</taxon>
        <taxon>Camarodonta</taxon>
        <taxon>Echinidea</taxon>
        <taxon>Strongylocentrotidae</taxon>
        <taxon>Strongylocentrotus</taxon>
    </lineage>
</organism>
<evidence type="ECO:0000256" key="3">
    <source>
        <dbReference type="ARBA" id="ARBA00004613"/>
    </source>
</evidence>
<evidence type="ECO:0000256" key="18">
    <source>
        <dbReference type="SAM" id="SignalP"/>
    </source>
</evidence>
<keyword evidence="14" id="KW-0865">Zymogen</keyword>
<dbReference type="InterPro" id="IPR003146">
    <property type="entry name" value="M14A_act_pep"/>
</dbReference>
<comment type="similarity">
    <text evidence="4 17">Belongs to the peptidase M14 family.</text>
</comment>
<evidence type="ECO:0000313" key="20">
    <source>
        <dbReference type="EnsemblMetazoa" id="XP_795259"/>
    </source>
</evidence>
<sequence length="437" mass="49461">MMNVNGRIVAGISVICMVLCGIAAGQEEPPVRYDGYQLWRVIPRSDVDLEVLTLLCDKHNLSFWLEPSSVGRPVDVMVSPSSAEKLTAYFKRYFSSFEVLQTDIQRVITEQYMDRARPGLEFEYEQYHNLDEINAWMDTMVSKHADLATKIAIGTSYEGRTISALKISVPAQASRYHSNRTNAGKPSIFIQGGIHAREWISPATVVYMTNQLLKQYKTSDDVKRILTAFDWYVLPVFNVDGYVFTWTTNRMWRKTRSPTSNPLCKGTDPNRNWDNHWCENGASRNPCSETYCGKSAFSEVEVVAVSSFLSSGINFVGFIDFHSYSQLWMTPYGYTYSLPKTSDYFKQNTQSEKSVQALEGVHGTRYEYGTISNTLYTASGASVDWTYDDAGILYSATVELRDMGQYGFLLPANQIIPTGEETFAGLTQYALYILKNQ</sequence>
<evidence type="ECO:0000256" key="8">
    <source>
        <dbReference type="ARBA" id="ARBA00022723"/>
    </source>
</evidence>
<dbReference type="CDD" id="cd03860">
    <property type="entry name" value="M14_CP_A-B_like"/>
    <property type="match status" value="1"/>
</dbReference>
<evidence type="ECO:0000256" key="1">
    <source>
        <dbReference type="ARBA" id="ARBA00001947"/>
    </source>
</evidence>
<dbReference type="Pfam" id="PF00246">
    <property type="entry name" value="Peptidase_M14"/>
    <property type="match status" value="1"/>
</dbReference>
<dbReference type="AlphaFoldDB" id="A0A7M7RGN0"/>
<feature type="signal peptide" evidence="18">
    <location>
        <begin position="1"/>
        <end position="25"/>
    </location>
</feature>
<dbReference type="InParanoid" id="A0A7M7RGN0"/>
<evidence type="ECO:0000256" key="2">
    <source>
        <dbReference type="ARBA" id="ARBA00003091"/>
    </source>
</evidence>
<dbReference type="OrthoDB" id="3626597at2759"/>
<keyword evidence="15" id="KW-1015">Disulfide bond</keyword>
<evidence type="ECO:0000256" key="6">
    <source>
        <dbReference type="ARBA" id="ARBA00022645"/>
    </source>
</evidence>
<dbReference type="PANTHER" id="PTHR11705:SF143">
    <property type="entry name" value="SLL0236 PROTEIN"/>
    <property type="match status" value="1"/>
</dbReference>
<evidence type="ECO:0000256" key="15">
    <source>
        <dbReference type="ARBA" id="ARBA00023157"/>
    </source>
</evidence>
<keyword evidence="21" id="KW-1185">Reference proteome</keyword>
<dbReference type="PANTHER" id="PTHR11705">
    <property type="entry name" value="PROTEASE FAMILY M14 CARBOXYPEPTIDASE A,B"/>
    <property type="match status" value="1"/>
</dbReference>
<keyword evidence="7" id="KW-0645">Protease</keyword>
<dbReference type="FunFam" id="3.40.630.10:FF:000040">
    <property type="entry name" value="zinc carboxypeptidase"/>
    <property type="match status" value="1"/>
</dbReference>
<dbReference type="Proteomes" id="UP000007110">
    <property type="component" value="Unassembled WGS sequence"/>
</dbReference>
<comment type="function">
    <text evidence="16">Involved in the digestion of the blood meal.</text>
</comment>
<keyword evidence="9 18" id="KW-0732">Signal</keyword>
<dbReference type="InterPro" id="IPR036990">
    <property type="entry name" value="M14A-like_propep"/>
</dbReference>
<dbReference type="PROSITE" id="PS00132">
    <property type="entry name" value="CARBOXYPEPT_ZN_1"/>
    <property type="match status" value="1"/>
</dbReference>
<keyword evidence="13" id="KW-0482">Metalloprotease</keyword>
<evidence type="ECO:0000256" key="5">
    <source>
        <dbReference type="ARBA" id="ARBA00022525"/>
    </source>
</evidence>
<evidence type="ECO:0000259" key="19">
    <source>
        <dbReference type="PROSITE" id="PS52035"/>
    </source>
</evidence>